<dbReference type="PANTHER" id="PTHR39210:SF1">
    <property type="entry name" value="HEPARIN-SULFATE LYASE"/>
    <property type="match status" value="1"/>
</dbReference>
<evidence type="ECO:0000259" key="1">
    <source>
        <dbReference type="Pfam" id="PF16889"/>
    </source>
</evidence>
<organism evidence="2">
    <name type="scientific">gut metagenome</name>
    <dbReference type="NCBI Taxonomy" id="749906"/>
    <lineage>
        <taxon>unclassified sequences</taxon>
        <taxon>metagenomes</taxon>
        <taxon>organismal metagenomes</taxon>
    </lineage>
</organism>
<gene>
    <name evidence="2" type="ORF">EVA_08836</name>
</gene>
<accession>J9GLL9</accession>
<dbReference type="AlphaFoldDB" id="J9GLL9"/>
<feature type="non-terminal residue" evidence="2">
    <location>
        <position position="334"/>
    </location>
</feature>
<protein>
    <submittedName>
        <fullName evidence="2">Heparinase II/III family protein</fullName>
    </submittedName>
</protein>
<dbReference type="SUPFAM" id="SSF48230">
    <property type="entry name" value="Chondroitin AC/alginate lyase"/>
    <property type="match status" value="1"/>
</dbReference>
<dbReference type="InterPro" id="IPR031680">
    <property type="entry name" value="Hepar_II_III_N"/>
</dbReference>
<feature type="domain" description="Heparin-sulfate lyase N-terminal" evidence="1">
    <location>
        <begin position="48"/>
        <end position="279"/>
    </location>
</feature>
<dbReference type="Gene3D" id="1.50.10.100">
    <property type="entry name" value="Chondroitin AC/alginate lyase"/>
    <property type="match status" value="1"/>
</dbReference>
<evidence type="ECO:0000313" key="2">
    <source>
        <dbReference type="EMBL" id="EJX03058.1"/>
    </source>
</evidence>
<name>J9GLL9_9ZZZZ</name>
<dbReference type="Pfam" id="PF16889">
    <property type="entry name" value="Hepar_II_III_N"/>
    <property type="match status" value="1"/>
</dbReference>
<comment type="caution">
    <text evidence="2">The sequence shown here is derived from an EMBL/GenBank/DDBJ whole genome shotgun (WGS) entry which is preliminary data.</text>
</comment>
<proteinExistence type="predicted"/>
<dbReference type="InterPro" id="IPR008929">
    <property type="entry name" value="Chondroitin_lyas"/>
</dbReference>
<sequence>MVESLRRLASEAWPEECASLKESTDRFLNNIFLFNDPWDMEQCSIPVEFNGSINWDYYPADDPEWTYMLGRQSYVLLLARQGALTGKKEYADKIAYFISDFIDRSPLTEHSKSTTWRTLDTGIRMSNWISAWDMLDECGLAPVQILDKIKTSLKTHIDYMLSVDTPFLRLSNWGVIGNSGVYQAALFLGDEETASRMEKYIADELSIQVDPDGWHWEQSPMYHAEVLTAVLRVVRLAKRYGRILPSIITEAGLSMSLAVAKSAKPNHYQFMQGDSDDTDVRGLLTGAAILYQSAELKFHGFQQPDFESLFWIHEDELSAFYALEAKPLPLLTAN</sequence>
<reference evidence="2" key="1">
    <citation type="journal article" date="2012" name="PLoS ONE">
        <title>Gene sets for utilization of primary and secondary nutrition supplies in the distal gut of endangered iberian lynx.</title>
        <authorList>
            <person name="Alcaide M."/>
            <person name="Messina E."/>
            <person name="Richter M."/>
            <person name="Bargiela R."/>
            <person name="Peplies J."/>
            <person name="Huws S.A."/>
            <person name="Newbold C.J."/>
            <person name="Golyshin P.N."/>
            <person name="Simon M.A."/>
            <person name="Lopez G."/>
            <person name="Yakimov M.M."/>
            <person name="Ferrer M."/>
        </authorList>
    </citation>
    <scope>NUCLEOTIDE SEQUENCE</scope>
</reference>
<dbReference type="EMBL" id="AMCI01002321">
    <property type="protein sequence ID" value="EJX03058.1"/>
    <property type="molecule type" value="Genomic_DNA"/>
</dbReference>
<dbReference type="PANTHER" id="PTHR39210">
    <property type="entry name" value="HEPARIN-SULFATE LYASE"/>
    <property type="match status" value="1"/>
</dbReference>